<dbReference type="AlphaFoldDB" id="A0A1I5IES1"/>
<dbReference type="STRING" id="1993.SAMN04489713_107297"/>
<reference evidence="3 4" key="1">
    <citation type="submission" date="2016-10" db="EMBL/GenBank/DDBJ databases">
        <authorList>
            <person name="de Groot N.N."/>
        </authorList>
    </citation>
    <scope>NUCLEOTIDE SEQUENCE [LARGE SCALE GENOMIC DNA]</scope>
    <source>
        <strain evidence="3 4">DSM 43067</strain>
    </source>
</reference>
<proteinExistence type="predicted"/>
<keyword evidence="4" id="KW-1185">Reference proteome</keyword>
<sequence>MGIALWRWLRNSRRVPRGRLRTGAVSEIRRIPRRGGDRIQAPRQGTGPVYQRRYTVRVSGCRLTAAELIERLGEDLNAASPVEVAVFDKTVGASRPLEAGDEYVVHMPGPWNCPVRVVERTPESFRFATLQGHLEAGEIEFRARDLPDGDVVFTIESWARSADRLGKALYVGLGIAKEMQLHMWTHFCARVAELSGGRMIGDVDVRTERADVSGPGRPQRLVAGAVTAAFARPFALAARLRDRPLHPRGLVFDATLTLHGTSRYWGVPFLDDHTELRGRARLSRAAGLPPLLPDVLGLALRWRQPQSEDAELLLATTGRTRLGRHLLRPATRWSPAFYGSLLAYRAGDRRVLLGAVARRGSDVPADLVSLARALDERPLLLDLVAATEFGRWERFGELRIQGPALDDGEPMRFNPVLNPIWGLPPAGLLQQARGVTYTAVQNAARRAGHGRPERSRPPERTR</sequence>
<name>A0A1I5IES1_9ACTN</name>
<dbReference type="eggNOG" id="COG3832">
    <property type="taxonomic scope" value="Bacteria"/>
</dbReference>
<dbReference type="Proteomes" id="UP000183413">
    <property type="component" value="Unassembled WGS sequence"/>
</dbReference>
<evidence type="ECO:0000313" key="3">
    <source>
        <dbReference type="EMBL" id="SFO59067.1"/>
    </source>
</evidence>
<feature type="region of interest" description="Disordered" evidence="1">
    <location>
        <begin position="443"/>
        <end position="462"/>
    </location>
</feature>
<feature type="domain" description="DUF1990" evidence="2">
    <location>
        <begin position="93"/>
        <end position="169"/>
    </location>
</feature>
<evidence type="ECO:0000313" key="4">
    <source>
        <dbReference type="Proteomes" id="UP000183413"/>
    </source>
</evidence>
<accession>A0A1I5IES1</accession>
<gene>
    <name evidence="3" type="ORF">SAMN04489713_107297</name>
</gene>
<dbReference type="InterPro" id="IPR018960">
    <property type="entry name" value="DUF1990"/>
</dbReference>
<dbReference type="InParanoid" id="A0A1I5IES1"/>
<protein>
    <recommendedName>
        <fullName evidence="2">DUF1990 domain-containing protein</fullName>
    </recommendedName>
</protein>
<evidence type="ECO:0000256" key="1">
    <source>
        <dbReference type="SAM" id="MobiDB-lite"/>
    </source>
</evidence>
<feature type="compositionally biased region" description="Basic and acidic residues" evidence="1">
    <location>
        <begin position="450"/>
        <end position="462"/>
    </location>
</feature>
<organism evidence="3 4">
    <name type="scientific">Actinomadura madurae</name>
    <dbReference type="NCBI Taxonomy" id="1993"/>
    <lineage>
        <taxon>Bacteria</taxon>
        <taxon>Bacillati</taxon>
        <taxon>Actinomycetota</taxon>
        <taxon>Actinomycetes</taxon>
        <taxon>Streptosporangiales</taxon>
        <taxon>Thermomonosporaceae</taxon>
        <taxon>Actinomadura</taxon>
    </lineage>
</organism>
<dbReference type="eggNOG" id="COG0702">
    <property type="taxonomic scope" value="Bacteria"/>
</dbReference>
<dbReference type="Pfam" id="PF09348">
    <property type="entry name" value="DUF1990"/>
    <property type="match status" value="1"/>
</dbReference>
<dbReference type="EMBL" id="FOVH01000007">
    <property type="protein sequence ID" value="SFO59067.1"/>
    <property type="molecule type" value="Genomic_DNA"/>
</dbReference>
<evidence type="ECO:0000259" key="2">
    <source>
        <dbReference type="Pfam" id="PF09348"/>
    </source>
</evidence>